<dbReference type="Pfam" id="PF00990">
    <property type="entry name" value="GGDEF"/>
    <property type="match status" value="1"/>
</dbReference>
<evidence type="ECO:0000259" key="2">
    <source>
        <dbReference type="PROSITE" id="PS50113"/>
    </source>
</evidence>
<dbReference type="Gene3D" id="3.30.70.270">
    <property type="match status" value="1"/>
</dbReference>
<dbReference type="PROSITE" id="PS50887">
    <property type="entry name" value="GGDEF"/>
    <property type="match status" value="1"/>
</dbReference>
<dbReference type="InterPro" id="IPR052155">
    <property type="entry name" value="Biofilm_reg_signaling"/>
</dbReference>
<evidence type="ECO:0000313" key="6">
    <source>
        <dbReference type="Proteomes" id="UP000239415"/>
    </source>
</evidence>
<dbReference type="InterPro" id="IPR013656">
    <property type="entry name" value="PAS_4"/>
</dbReference>
<keyword evidence="6" id="KW-1185">Reference proteome</keyword>
<dbReference type="SUPFAM" id="SSF55785">
    <property type="entry name" value="PYP-like sensor domain (PAS domain)"/>
    <property type="match status" value="1"/>
</dbReference>
<gene>
    <name evidence="5" type="ORF">CLV67_12060</name>
</gene>
<dbReference type="InterPro" id="IPR035965">
    <property type="entry name" value="PAS-like_dom_sf"/>
</dbReference>
<dbReference type="InterPro" id="IPR043128">
    <property type="entry name" value="Rev_trsase/Diguanyl_cyclase"/>
</dbReference>
<dbReference type="InterPro" id="IPR000700">
    <property type="entry name" value="PAS-assoc_C"/>
</dbReference>
<name>A0A2T0K112_9ACTN</name>
<dbReference type="Gene3D" id="3.20.20.450">
    <property type="entry name" value="EAL domain"/>
    <property type="match status" value="1"/>
</dbReference>
<dbReference type="InterPro" id="IPR035919">
    <property type="entry name" value="EAL_sf"/>
</dbReference>
<comment type="caution">
    <text evidence="5">The sequence shown here is derived from an EMBL/GenBank/DDBJ whole genome shotgun (WGS) entry which is preliminary data.</text>
</comment>
<feature type="domain" description="PAC" evidence="2">
    <location>
        <begin position="271"/>
        <end position="324"/>
    </location>
</feature>
<dbReference type="InterPro" id="IPR029787">
    <property type="entry name" value="Nucleotide_cyclase"/>
</dbReference>
<feature type="transmembrane region" description="Helical" evidence="1">
    <location>
        <begin position="33"/>
        <end position="51"/>
    </location>
</feature>
<feature type="domain" description="GGDEF" evidence="4">
    <location>
        <begin position="355"/>
        <end position="485"/>
    </location>
</feature>
<feature type="transmembrane region" description="Helical" evidence="1">
    <location>
        <begin position="84"/>
        <end position="105"/>
    </location>
</feature>
<dbReference type="SUPFAM" id="SSF55073">
    <property type="entry name" value="Nucleotide cyclase"/>
    <property type="match status" value="1"/>
</dbReference>
<dbReference type="SMART" id="SM00267">
    <property type="entry name" value="GGDEF"/>
    <property type="match status" value="1"/>
</dbReference>
<organism evidence="5 6">
    <name type="scientific">Actinoplanes italicus</name>
    <dbReference type="NCBI Taxonomy" id="113567"/>
    <lineage>
        <taxon>Bacteria</taxon>
        <taxon>Bacillati</taxon>
        <taxon>Actinomycetota</taxon>
        <taxon>Actinomycetes</taxon>
        <taxon>Micromonosporales</taxon>
        <taxon>Micromonosporaceae</taxon>
        <taxon>Actinoplanes</taxon>
    </lineage>
</organism>
<dbReference type="InterPro" id="IPR000160">
    <property type="entry name" value="GGDEF_dom"/>
</dbReference>
<dbReference type="PROSITE" id="PS50883">
    <property type="entry name" value="EAL"/>
    <property type="match status" value="1"/>
</dbReference>
<reference evidence="5 6" key="1">
    <citation type="submission" date="2018-03" db="EMBL/GenBank/DDBJ databases">
        <title>Genomic Encyclopedia of Archaeal and Bacterial Type Strains, Phase II (KMG-II): from individual species to whole genera.</title>
        <authorList>
            <person name="Goeker M."/>
        </authorList>
    </citation>
    <scope>NUCLEOTIDE SEQUENCE [LARGE SCALE GENOMIC DNA]</scope>
    <source>
        <strain evidence="5 6">DSM 43146</strain>
    </source>
</reference>
<evidence type="ECO:0000259" key="3">
    <source>
        <dbReference type="PROSITE" id="PS50883"/>
    </source>
</evidence>
<dbReference type="Pfam" id="PF08448">
    <property type="entry name" value="PAS_4"/>
    <property type="match status" value="1"/>
</dbReference>
<keyword evidence="1" id="KW-0812">Transmembrane</keyword>
<protein>
    <submittedName>
        <fullName evidence="5">Diguanylate cyclase (GGDEF)-like protein</fullName>
    </submittedName>
</protein>
<dbReference type="Proteomes" id="UP000239415">
    <property type="component" value="Unassembled WGS sequence"/>
</dbReference>
<dbReference type="NCBIfam" id="TIGR00254">
    <property type="entry name" value="GGDEF"/>
    <property type="match status" value="1"/>
</dbReference>
<sequence>MVPLVATWMRGLRDRLPTGARLSDEDWAGRHRLLTVVLAVCMVLLTVFGLIKGEKTAELLITDGLVLPSLVAAARLPGRRLRSLAVAFGFTSACAGFVALCHGLTEAHFTFFILIPALALYRDWAPFGGFLVATTLHHGGFGIIEADHTFGHDSAQQHPLVWALIHGVAVLAAASFQLVAWRFNEIEEERARENLSESQAQLSVAFDETPVPMAMFAPDGRVLRTNSAYREWLRLPAELPDDFSVRDLPLIPIQPDEPHIGQLLTHSYEPITVTRQYRRSDDQSLMWVQTHATGLYDRSGQLRLTFVHCLDVTAVRDHEAELRYQVRHDSLTGLLSRKAFELDLTELLTRSDGAEPVSVIYLDVDRFKSINDGAGHTTGDDVLRALAVRLRLVVPTGALVARLGGDEFIVALAGPSGTGLRVANGILAACEEPLAVGGYELPVSCSIGVTTAFGSAATDDVVLAADTAMYAAKRAGGNRVQIFTDELRAPVQEKIAAEARVRRALAGEQRITLPLWFQPVASSSTGQILGAEALVRMRTPEGEILSPFHFIGAAEETGLIVPLGEHVLRSAIDHLLHWSDRLGYVSVNVSPRQLAEPDFVPMVASILSRLPGFDPSRIVLEITETAVLSSTVDVSERLTALKQLGVRIALDDFGTGYSSLTWLKSLPADIVKLDRSFVAGLAEDPKKNSIIQAVLWLARSLGMSTIAEGVEEPADWEALRAAGCPAVQGYLFSKPLPAADFDEMLRRHHERATFEGVHLRETMGTPVAG</sequence>
<evidence type="ECO:0000256" key="1">
    <source>
        <dbReference type="SAM" id="Phobius"/>
    </source>
</evidence>
<dbReference type="Pfam" id="PF00563">
    <property type="entry name" value="EAL"/>
    <property type="match status" value="1"/>
</dbReference>
<dbReference type="PROSITE" id="PS50113">
    <property type="entry name" value="PAC"/>
    <property type="match status" value="1"/>
</dbReference>
<dbReference type="SUPFAM" id="SSF141868">
    <property type="entry name" value="EAL domain-like"/>
    <property type="match status" value="1"/>
</dbReference>
<keyword evidence="1" id="KW-1133">Transmembrane helix</keyword>
<dbReference type="EMBL" id="PVMZ01000020">
    <property type="protein sequence ID" value="PRX16245.1"/>
    <property type="molecule type" value="Genomic_DNA"/>
</dbReference>
<dbReference type="SMART" id="SM00052">
    <property type="entry name" value="EAL"/>
    <property type="match status" value="1"/>
</dbReference>
<evidence type="ECO:0000313" key="5">
    <source>
        <dbReference type="EMBL" id="PRX16245.1"/>
    </source>
</evidence>
<keyword evidence="1" id="KW-0472">Membrane</keyword>
<evidence type="ECO:0000259" key="4">
    <source>
        <dbReference type="PROSITE" id="PS50887"/>
    </source>
</evidence>
<dbReference type="Gene3D" id="3.30.450.20">
    <property type="entry name" value="PAS domain"/>
    <property type="match status" value="1"/>
</dbReference>
<feature type="transmembrane region" description="Helical" evidence="1">
    <location>
        <begin position="160"/>
        <end position="183"/>
    </location>
</feature>
<dbReference type="PANTHER" id="PTHR44757">
    <property type="entry name" value="DIGUANYLATE CYCLASE DGCP"/>
    <property type="match status" value="1"/>
</dbReference>
<dbReference type="InterPro" id="IPR001633">
    <property type="entry name" value="EAL_dom"/>
</dbReference>
<accession>A0A2T0K112</accession>
<proteinExistence type="predicted"/>
<dbReference type="PANTHER" id="PTHR44757:SF2">
    <property type="entry name" value="BIOFILM ARCHITECTURE MAINTENANCE PROTEIN MBAA"/>
    <property type="match status" value="1"/>
</dbReference>
<dbReference type="AlphaFoldDB" id="A0A2T0K112"/>
<dbReference type="CDD" id="cd01948">
    <property type="entry name" value="EAL"/>
    <property type="match status" value="1"/>
</dbReference>
<dbReference type="CDD" id="cd01949">
    <property type="entry name" value="GGDEF"/>
    <property type="match status" value="1"/>
</dbReference>
<feature type="domain" description="EAL" evidence="3">
    <location>
        <begin position="494"/>
        <end position="749"/>
    </location>
</feature>